<keyword evidence="2" id="KW-1185">Reference proteome</keyword>
<dbReference type="Gene3D" id="3.40.50.300">
    <property type="entry name" value="P-loop containing nucleotide triphosphate hydrolases"/>
    <property type="match status" value="1"/>
</dbReference>
<sequence length="194" mass="21626">MVISMTILAICGPIGSDYKAFSEQCYSLLNKKCTTLIDSSAYNSIDSLLSAIESAQGDVIVFGADIFLDEQLRDKFDVKVFLELDSDLCLSNYIKSFASSDTFDLEKQLKNYESQIKPLNEKIRVSSKCAALRRPQASANDVLIDLLINAEAQTLKQCQTPSTSLPRDMFWQPASLSVVKQTNDKVETPNQMFI</sequence>
<gene>
    <name evidence="1" type="ORF">Lboz_2958</name>
</gene>
<protein>
    <submittedName>
        <fullName evidence="1">Uridine kinase</fullName>
    </submittedName>
</protein>
<dbReference type="GO" id="GO:0016301">
    <property type="term" value="F:kinase activity"/>
    <property type="evidence" value="ECO:0007669"/>
    <property type="project" value="UniProtKB-KW"/>
</dbReference>
<dbReference type="Proteomes" id="UP000054695">
    <property type="component" value="Unassembled WGS sequence"/>
</dbReference>
<dbReference type="PATRIC" id="fig|447.4.peg.3158"/>
<evidence type="ECO:0000313" key="2">
    <source>
        <dbReference type="Proteomes" id="UP000054695"/>
    </source>
</evidence>
<accession>A0A0W0RK25</accession>
<dbReference type="STRING" id="447.Lboz_2958"/>
<dbReference type="AlphaFoldDB" id="A0A0W0RK25"/>
<keyword evidence="1" id="KW-0808">Transferase</keyword>
<organism evidence="1 2">
    <name type="scientific">Legionella bozemanae</name>
    <name type="common">Fluoribacter bozemanae</name>
    <dbReference type="NCBI Taxonomy" id="447"/>
    <lineage>
        <taxon>Bacteria</taxon>
        <taxon>Pseudomonadati</taxon>
        <taxon>Pseudomonadota</taxon>
        <taxon>Gammaproteobacteria</taxon>
        <taxon>Legionellales</taxon>
        <taxon>Legionellaceae</taxon>
        <taxon>Legionella</taxon>
    </lineage>
</organism>
<keyword evidence="1" id="KW-0418">Kinase</keyword>
<dbReference type="EMBL" id="LNXU01000032">
    <property type="protein sequence ID" value="KTC71381.1"/>
    <property type="molecule type" value="Genomic_DNA"/>
</dbReference>
<reference evidence="1 2" key="1">
    <citation type="submission" date="2015-11" db="EMBL/GenBank/DDBJ databases">
        <title>Genomic analysis of 38 Legionella species identifies large and diverse effector repertoires.</title>
        <authorList>
            <person name="Burstein D."/>
            <person name="Amaro F."/>
            <person name="Zusman T."/>
            <person name="Lifshitz Z."/>
            <person name="Cohen O."/>
            <person name="Gilbert J.A."/>
            <person name="Pupko T."/>
            <person name="Shuman H.A."/>
            <person name="Segal G."/>
        </authorList>
    </citation>
    <scope>NUCLEOTIDE SEQUENCE [LARGE SCALE GENOMIC DNA]</scope>
    <source>
        <strain evidence="1 2">WIGA</strain>
    </source>
</reference>
<comment type="caution">
    <text evidence="1">The sequence shown here is derived from an EMBL/GenBank/DDBJ whole genome shotgun (WGS) entry which is preliminary data.</text>
</comment>
<name>A0A0W0RK25_LEGBO</name>
<proteinExistence type="predicted"/>
<evidence type="ECO:0000313" key="1">
    <source>
        <dbReference type="EMBL" id="KTC71381.1"/>
    </source>
</evidence>
<dbReference type="InterPro" id="IPR027417">
    <property type="entry name" value="P-loop_NTPase"/>
</dbReference>